<evidence type="ECO:0008006" key="2">
    <source>
        <dbReference type="Google" id="ProtNLM"/>
    </source>
</evidence>
<dbReference type="AlphaFoldDB" id="A0A0F9WQF8"/>
<sequence>MKIKRYDNTDSRRVLTGMILDPVVVARISSKWPQQGLFGNRFENLIGMWAVKHFRKYGTPIDKEIVSVFDSWANDKGSNQQDVIDMIERLLQYMSDKYEQDGERESSDYVIDLAGKLFNKVQLKQLSEAIEVDLERGDLEEAETRVANRNKVELGIGSVIKLGEDFEAWRRAFDNSQTKPLITYPGPLGIFFGNALSRDSFIAFTGSSKRGKSFWLLDLAYRGIRQRRRVAYFEAGDLSESQALLRFGERATRRPRRDVTVEYPIEYTDRVKGPKMESRELSAISAGDSLKAWDKVQRGRDKFRLSCHPNSSLSVDVVSSLIQDWSREEWVPDVIVIDYADILAPPQGVKEIREATNENWKHLRRISQEFHCLVVTATQGDTKSYDAPILRRGNFSDDRRKNDHVTGMVGINASEEDERVGVKRLNWLVRREQHYIESKQIWVAGCLDIASPAIRSTF</sequence>
<protein>
    <recommendedName>
        <fullName evidence="2">SF4 helicase domain-containing protein</fullName>
    </recommendedName>
</protein>
<accession>A0A0F9WQF8</accession>
<dbReference type="EMBL" id="LAZR01000129">
    <property type="protein sequence ID" value="KKN88441.1"/>
    <property type="molecule type" value="Genomic_DNA"/>
</dbReference>
<reference evidence="1" key="1">
    <citation type="journal article" date="2015" name="Nature">
        <title>Complex archaea that bridge the gap between prokaryotes and eukaryotes.</title>
        <authorList>
            <person name="Spang A."/>
            <person name="Saw J.H."/>
            <person name="Jorgensen S.L."/>
            <person name="Zaremba-Niedzwiedzka K."/>
            <person name="Martijn J."/>
            <person name="Lind A.E."/>
            <person name="van Eijk R."/>
            <person name="Schleper C."/>
            <person name="Guy L."/>
            <person name="Ettema T.J."/>
        </authorList>
    </citation>
    <scope>NUCLEOTIDE SEQUENCE</scope>
</reference>
<dbReference type="Gene3D" id="3.40.50.300">
    <property type="entry name" value="P-loop containing nucleotide triphosphate hydrolases"/>
    <property type="match status" value="1"/>
</dbReference>
<proteinExistence type="predicted"/>
<comment type="caution">
    <text evidence="1">The sequence shown here is derived from an EMBL/GenBank/DDBJ whole genome shotgun (WGS) entry which is preliminary data.</text>
</comment>
<organism evidence="1">
    <name type="scientific">marine sediment metagenome</name>
    <dbReference type="NCBI Taxonomy" id="412755"/>
    <lineage>
        <taxon>unclassified sequences</taxon>
        <taxon>metagenomes</taxon>
        <taxon>ecological metagenomes</taxon>
    </lineage>
</organism>
<dbReference type="InterPro" id="IPR027417">
    <property type="entry name" value="P-loop_NTPase"/>
</dbReference>
<evidence type="ECO:0000313" key="1">
    <source>
        <dbReference type="EMBL" id="KKN88441.1"/>
    </source>
</evidence>
<gene>
    <name evidence="1" type="ORF">LCGC14_0250040</name>
</gene>
<dbReference type="SUPFAM" id="SSF52540">
    <property type="entry name" value="P-loop containing nucleoside triphosphate hydrolases"/>
    <property type="match status" value="1"/>
</dbReference>
<name>A0A0F9WQF8_9ZZZZ</name>